<proteinExistence type="predicted"/>
<evidence type="ECO:0000313" key="2">
    <source>
        <dbReference type="Proteomes" id="UP000664859"/>
    </source>
</evidence>
<dbReference type="AlphaFoldDB" id="A0A835YW17"/>
<accession>A0A835YW17</accession>
<dbReference type="Proteomes" id="UP000664859">
    <property type="component" value="Unassembled WGS sequence"/>
</dbReference>
<dbReference type="EMBL" id="JAFCMP010000246">
    <property type="protein sequence ID" value="KAG5182466.1"/>
    <property type="molecule type" value="Genomic_DNA"/>
</dbReference>
<dbReference type="PANTHER" id="PTHR46586">
    <property type="entry name" value="ANKYRIN REPEAT-CONTAINING PROTEIN"/>
    <property type="match status" value="1"/>
</dbReference>
<dbReference type="PANTHER" id="PTHR46586:SF3">
    <property type="entry name" value="ANKYRIN REPEAT-CONTAINING PROTEIN"/>
    <property type="match status" value="1"/>
</dbReference>
<evidence type="ECO:0008006" key="3">
    <source>
        <dbReference type="Google" id="ProtNLM"/>
    </source>
</evidence>
<comment type="caution">
    <text evidence="1">The sequence shown here is derived from an EMBL/GenBank/DDBJ whole genome shotgun (WGS) entry which is preliminary data.</text>
</comment>
<dbReference type="InterPro" id="IPR036770">
    <property type="entry name" value="Ankyrin_rpt-contain_sf"/>
</dbReference>
<dbReference type="InterPro" id="IPR052050">
    <property type="entry name" value="SecEffector_AnkRepeat"/>
</dbReference>
<keyword evidence="2" id="KW-1185">Reference proteome</keyword>
<dbReference type="Gene3D" id="1.25.40.20">
    <property type="entry name" value="Ankyrin repeat-containing domain"/>
    <property type="match status" value="1"/>
</dbReference>
<dbReference type="SUPFAM" id="SSF48403">
    <property type="entry name" value="Ankyrin repeat"/>
    <property type="match status" value="1"/>
</dbReference>
<protein>
    <recommendedName>
        <fullName evidence="3">Ankyrin repeat domain-containing protein</fullName>
    </recommendedName>
</protein>
<evidence type="ECO:0000313" key="1">
    <source>
        <dbReference type="EMBL" id="KAG5182466.1"/>
    </source>
</evidence>
<organism evidence="1 2">
    <name type="scientific">Tribonema minus</name>
    <dbReference type="NCBI Taxonomy" id="303371"/>
    <lineage>
        <taxon>Eukaryota</taxon>
        <taxon>Sar</taxon>
        <taxon>Stramenopiles</taxon>
        <taxon>Ochrophyta</taxon>
        <taxon>PX clade</taxon>
        <taxon>Xanthophyceae</taxon>
        <taxon>Tribonematales</taxon>
        <taxon>Tribonemataceae</taxon>
        <taxon>Tribonema</taxon>
    </lineage>
</organism>
<sequence>MVAILLCASLSYPADVQQLDVARAELLGLQTATRELHEKGEVEVGFVAFKYALLLVQERLASADAGVRDGIFNNVSTLAHVLHFYGPGQWAYVSPVSRTTTIDFGLANGLRKLTGDNFHYAVGANGSLQVVRHAISKGMDFNTKVLAGLAANLNINLLQQAQTDFFERPEAHSVSTWFDAGLSAAARGDDGTVLTWIAQTAPFVSKHGVAGAPWFHAALMATAALNGRQTTLQWLMGTGAELYNPVASGNYDHTKPNRVAIFWPERLQKVGLTYFSSASGTHDQYMVVPLDAAVLGGQRHIVDWLRANGHSFSEQTMRLAAFDGSLDMVKWLVCEGCPYHAGQVEEDVEEAESQMAV</sequence>
<reference evidence="1" key="1">
    <citation type="submission" date="2021-02" db="EMBL/GenBank/DDBJ databases">
        <title>First Annotated Genome of the Yellow-green Alga Tribonema minus.</title>
        <authorList>
            <person name="Mahan K.M."/>
        </authorList>
    </citation>
    <scope>NUCLEOTIDE SEQUENCE</scope>
    <source>
        <strain evidence="1">UTEX B ZZ1240</strain>
    </source>
</reference>
<name>A0A835YW17_9STRA</name>
<dbReference type="OrthoDB" id="10261302at2759"/>
<gene>
    <name evidence="1" type="ORF">JKP88DRAFT_278127</name>
</gene>